<keyword evidence="7" id="KW-0807">Transducer</keyword>
<keyword evidence="3 8" id="KW-1133">Transmembrane helix</keyword>
<evidence type="ECO:0000313" key="11">
    <source>
        <dbReference type="Proteomes" id="UP000271889"/>
    </source>
</evidence>
<dbReference type="InterPro" id="IPR000276">
    <property type="entry name" value="GPCR_Rhodpsn"/>
</dbReference>
<gene>
    <name evidence="10" type="ORF">CGOC_LOCUS5340</name>
</gene>
<name>A0A3P6T706_CYLGO</name>
<reference evidence="10 11" key="1">
    <citation type="submission" date="2018-11" db="EMBL/GenBank/DDBJ databases">
        <authorList>
            <consortium name="Pathogen Informatics"/>
        </authorList>
    </citation>
    <scope>NUCLEOTIDE SEQUENCE [LARGE SCALE GENOMIC DNA]</scope>
</reference>
<evidence type="ECO:0000256" key="1">
    <source>
        <dbReference type="ARBA" id="ARBA00004141"/>
    </source>
</evidence>
<evidence type="ECO:0000256" key="8">
    <source>
        <dbReference type="SAM" id="Phobius"/>
    </source>
</evidence>
<dbReference type="PANTHER" id="PTHR24243">
    <property type="entry name" value="G-PROTEIN COUPLED RECEPTOR"/>
    <property type="match status" value="1"/>
</dbReference>
<accession>A0A3P6T706</accession>
<protein>
    <recommendedName>
        <fullName evidence="9">G-protein coupled receptors family 1 profile domain-containing protein</fullName>
    </recommendedName>
</protein>
<dbReference type="PANTHER" id="PTHR24243:SF236">
    <property type="entry name" value="G-PROTEIN COUPLED RECEPTORS FAMILY 1 PROFILE DOMAIN-CONTAINING PROTEIN"/>
    <property type="match status" value="1"/>
</dbReference>
<sequence>MDNEEDASCYMVEEKAFEYDYDEGFDWENMTASQCNCSHPLHKFLEVCATRCITLPNTLLFGLTEEELFEAALPALMYLIVFLVGTVGNAMVIFVVNRFKRMRNVTNVFLASLSTAD</sequence>
<evidence type="ECO:0000256" key="4">
    <source>
        <dbReference type="ARBA" id="ARBA00023040"/>
    </source>
</evidence>
<dbReference type="GO" id="GO:0005886">
    <property type="term" value="C:plasma membrane"/>
    <property type="evidence" value="ECO:0007669"/>
    <property type="project" value="TreeGrafter"/>
</dbReference>
<keyword evidence="6" id="KW-0675">Receptor</keyword>
<comment type="subcellular location">
    <subcellularLocation>
        <location evidence="1">Membrane</location>
        <topology evidence="1">Multi-pass membrane protein</topology>
    </subcellularLocation>
</comment>
<dbReference type="AlphaFoldDB" id="A0A3P6T706"/>
<dbReference type="EMBL" id="UYRV01016079">
    <property type="protein sequence ID" value="VDK61608.1"/>
    <property type="molecule type" value="Genomic_DNA"/>
</dbReference>
<feature type="non-terminal residue" evidence="10">
    <location>
        <position position="117"/>
    </location>
</feature>
<dbReference type="Proteomes" id="UP000271889">
    <property type="component" value="Unassembled WGS sequence"/>
</dbReference>
<dbReference type="InterPro" id="IPR017452">
    <property type="entry name" value="GPCR_Rhodpsn_7TM"/>
</dbReference>
<evidence type="ECO:0000256" key="2">
    <source>
        <dbReference type="ARBA" id="ARBA00022692"/>
    </source>
</evidence>
<feature type="domain" description="G-protein coupled receptors family 1 profile" evidence="9">
    <location>
        <begin position="88"/>
        <end position="117"/>
    </location>
</feature>
<dbReference type="PROSITE" id="PS50262">
    <property type="entry name" value="G_PROTEIN_RECEP_F1_2"/>
    <property type="match status" value="1"/>
</dbReference>
<evidence type="ECO:0000256" key="3">
    <source>
        <dbReference type="ARBA" id="ARBA00022989"/>
    </source>
</evidence>
<dbReference type="Gene3D" id="1.20.1070.10">
    <property type="entry name" value="Rhodopsin 7-helix transmembrane proteins"/>
    <property type="match status" value="1"/>
</dbReference>
<dbReference type="GO" id="GO:0004930">
    <property type="term" value="F:G protein-coupled receptor activity"/>
    <property type="evidence" value="ECO:0007669"/>
    <property type="project" value="UniProtKB-KW"/>
</dbReference>
<dbReference type="PRINTS" id="PR00237">
    <property type="entry name" value="GPCRRHODOPSN"/>
</dbReference>
<organism evidence="10 11">
    <name type="scientific">Cylicostephanus goldi</name>
    <name type="common">Nematode worm</name>
    <dbReference type="NCBI Taxonomy" id="71465"/>
    <lineage>
        <taxon>Eukaryota</taxon>
        <taxon>Metazoa</taxon>
        <taxon>Ecdysozoa</taxon>
        <taxon>Nematoda</taxon>
        <taxon>Chromadorea</taxon>
        <taxon>Rhabditida</taxon>
        <taxon>Rhabditina</taxon>
        <taxon>Rhabditomorpha</taxon>
        <taxon>Strongyloidea</taxon>
        <taxon>Strongylidae</taxon>
        <taxon>Cylicostephanus</taxon>
    </lineage>
</organism>
<dbReference type="SUPFAM" id="SSF81321">
    <property type="entry name" value="Family A G protein-coupled receptor-like"/>
    <property type="match status" value="1"/>
</dbReference>
<evidence type="ECO:0000313" key="10">
    <source>
        <dbReference type="EMBL" id="VDK61608.1"/>
    </source>
</evidence>
<keyword evidence="4" id="KW-0297">G-protein coupled receptor</keyword>
<evidence type="ECO:0000256" key="7">
    <source>
        <dbReference type="ARBA" id="ARBA00023224"/>
    </source>
</evidence>
<evidence type="ECO:0000259" key="9">
    <source>
        <dbReference type="PROSITE" id="PS50262"/>
    </source>
</evidence>
<evidence type="ECO:0000256" key="5">
    <source>
        <dbReference type="ARBA" id="ARBA00023136"/>
    </source>
</evidence>
<proteinExistence type="predicted"/>
<keyword evidence="11" id="KW-1185">Reference proteome</keyword>
<keyword evidence="5 8" id="KW-0472">Membrane</keyword>
<keyword evidence="2 8" id="KW-0812">Transmembrane</keyword>
<evidence type="ECO:0000256" key="6">
    <source>
        <dbReference type="ARBA" id="ARBA00023170"/>
    </source>
</evidence>
<dbReference type="OrthoDB" id="2132067at2759"/>
<feature type="transmembrane region" description="Helical" evidence="8">
    <location>
        <begin position="75"/>
        <end position="96"/>
    </location>
</feature>